<protein>
    <submittedName>
        <fullName evidence="1">Uncharacterized protein</fullName>
    </submittedName>
</protein>
<proteinExistence type="predicted"/>
<organism evidence="1 2">
    <name type="scientific">Mythimna loreyi</name>
    <dbReference type="NCBI Taxonomy" id="667449"/>
    <lineage>
        <taxon>Eukaryota</taxon>
        <taxon>Metazoa</taxon>
        <taxon>Ecdysozoa</taxon>
        <taxon>Arthropoda</taxon>
        <taxon>Hexapoda</taxon>
        <taxon>Insecta</taxon>
        <taxon>Pterygota</taxon>
        <taxon>Neoptera</taxon>
        <taxon>Endopterygota</taxon>
        <taxon>Lepidoptera</taxon>
        <taxon>Glossata</taxon>
        <taxon>Ditrysia</taxon>
        <taxon>Noctuoidea</taxon>
        <taxon>Noctuidae</taxon>
        <taxon>Noctuinae</taxon>
        <taxon>Hadenini</taxon>
        <taxon>Mythimna</taxon>
    </lineage>
</organism>
<comment type="caution">
    <text evidence="1">The sequence shown here is derived from an EMBL/GenBank/DDBJ whole genome shotgun (WGS) entry which is preliminary data.</text>
</comment>
<keyword evidence="2" id="KW-1185">Reference proteome</keyword>
<name>A0ACC2RAZ7_9NEOP</name>
<sequence>MNSDQPEGKGGVPFRPSARRPIHNYRVDNQVVNEIMGRYGVDRLDKRSEKNARPSSQSPGEDVVDNVMSKMSRQTSPLSIRKKKLPRSNSYSQDEENTDETDDSEIEGNFSTNSMKDSRIEEESYHDIRNRSNRSVTLERAQLTGPSPYQQRLSVSSREISQPQSSNAVRYVFFILVVIVAFVVHWKFPDIITLTTKHTQDKSTQTADHDKIIFENNMKILQEKYNIDDDSILRLETGISTIFSNMDTGSFIFVYNSKTNNFDLMRFEKFADEVAYTAARFLRNDISSIRHTVVESSNLDMQDHGELISRYRQDVDRSGVMLVKEIDAVPSDLAMAFHYYCDEYDPLVKRSAIFFTLNMANCSNTSDSKTMHELIEKCLKRKWKTVPKENMRPLLTRVVDVVIDVTSVF</sequence>
<gene>
    <name evidence="1" type="ORF">PYW08_013895</name>
</gene>
<evidence type="ECO:0000313" key="1">
    <source>
        <dbReference type="EMBL" id="KAJ8734645.1"/>
    </source>
</evidence>
<evidence type="ECO:0000313" key="2">
    <source>
        <dbReference type="Proteomes" id="UP001231649"/>
    </source>
</evidence>
<dbReference type="EMBL" id="CM056781">
    <property type="protein sequence ID" value="KAJ8734645.1"/>
    <property type="molecule type" value="Genomic_DNA"/>
</dbReference>
<dbReference type="Proteomes" id="UP001231649">
    <property type="component" value="Chromosome 5"/>
</dbReference>
<reference evidence="1" key="1">
    <citation type="submission" date="2023-03" db="EMBL/GenBank/DDBJ databases">
        <title>Chromosome-level genomes of two armyworms, Mythimna separata and Mythimna loreyi, provide insights into the biosynthesis and reception of sex pheromones.</title>
        <authorList>
            <person name="Zhao H."/>
        </authorList>
    </citation>
    <scope>NUCLEOTIDE SEQUENCE</scope>
    <source>
        <strain evidence="1">BeijingLab</strain>
    </source>
</reference>
<accession>A0ACC2RAZ7</accession>